<dbReference type="Gene3D" id="3.40.50.1010">
    <property type="entry name" value="5'-nuclease"/>
    <property type="match status" value="1"/>
</dbReference>
<evidence type="ECO:0008006" key="3">
    <source>
        <dbReference type="Google" id="ProtNLM"/>
    </source>
</evidence>
<dbReference type="AlphaFoldDB" id="A0A919P8N3"/>
<accession>A0A919P8N3</accession>
<evidence type="ECO:0000313" key="2">
    <source>
        <dbReference type="Proteomes" id="UP000632740"/>
    </source>
</evidence>
<reference evidence="1" key="1">
    <citation type="submission" date="2021-01" db="EMBL/GenBank/DDBJ databases">
        <title>Whole genome shotgun sequence of Cellulomonas chitinilytica NBRC 110799.</title>
        <authorList>
            <person name="Komaki H."/>
            <person name="Tamura T."/>
        </authorList>
    </citation>
    <scope>NUCLEOTIDE SEQUENCE</scope>
    <source>
        <strain evidence="1">NBRC 110799</strain>
    </source>
</reference>
<proteinExistence type="predicted"/>
<protein>
    <recommendedName>
        <fullName evidence="3">PIN domain-containing protein</fullName>
    </recommendedName>
</protein>
<sequence length="100" mass="10411">MACAELHLGVLVAPDDGARAVRLRRLAAVERRFRALPVDANVAASYGALAAAVVAAGRQPRARQMDLLVAATAHANGAGLLTLHLADFGGLEDLVHVRLP</sequence>
<dbReference type="Proteomes" id="UP000632740">
    <property type="component" value="Unassembled WGS sequence"/>
</dbReference>
<dbReference type="EMBL" id="BONK01000017">
    <property type="protein sequence ID" value="GIG23299.1"/>
    <property type="molecule type" value="Genomic_DNA"/>
</dbReference>
<dbReference type="SUPFAM" id="SSF88723">
    <property type="entry name" value="PIN domain-like"/>
    <property type="match status" value="1"/>
</dbReference>
<name>A0A919P8N3_9CELL</name>
<gene>
    <name evidence="1" type="ORF">Cch01nite_40230</name>
</gene>
<comment type="caution">
    <text evidence="1">The sequence shown here is derived from an EMBL/GenBank/DDBJ whole genome shotgun (WGS) entry which is preliminary data.</text>
</comment>
<keyword evidence="2" id="KW-1185">Reference proteome</keyword>
<organism evidence="1 2">
    <name type="scientific">Cellulomonas chitinilytica</name>
    <dbReference type="NCBI Taxonomy" id="398759"/>
    <lineage>
        <taxon>Bacteria</taxon>
        <taxon>Bacillati</taxon>
        <taxon>Actinomycetota</taxon>
        <taxon>Actinomycetes</taxon>
        <taxon>Micrococcales</taxon>
        <taxon>Cellulomonadaceae</taxon>
        <taxon>Cellulomonas</taxon>
    </lineage>
</organism>
<dbReference type="RefSeq" id="WP_203758300.1">
    <property type="nucleotide sequence ID" value="NZ_BONK01000017.1"/>
</dbReference>
<dbReference type="InterPro" id="IPR029060">
    <property type="entry name" value="PIN-like_dom_sf"/>
</dbReference>
<evidence type="ECO:0000313" key="1">
    <source>
        <dbReference type="EMBL" id="GIG23299.1"/>
    </source>
</evidence>